<dbReference type="EMBL" id="JAXAVV010000004">
    <property type="protein sequence ID" value="MDX8049627.1"/>
    <property type="molecule type" value="Genomic_DNA"/>
</dbReference>
<evidence type="ECO:0000313" key="1">
    <source>
        <dbReference type="EMBL" id="MDX8049627.1"/>
    </source>
</evidence>
<gene>
    <name evidence="1" type="ORF">SK571_09580</name>
</gene>
<dbReference type="RefSeq" id="WP_319983660.1">
    <property type="nucleotide sequence ID" value="NZ_JAXAVV010000004.1"/>
</dbReference>
<reference evidence="1 2" key="2">
    <citation type="submission" date="2023-11" db="EMBL/GenBank/DDBJ databases">
        <authorList>
            <person name="Lara A.C."/>
            <person name="Chronakova A."/>
        </authorList>
    </citation>
    <scope>NUCLEOTIDE SEQUENCE [LARGE SCALE GENOMIC DNA]</scope>
    <source>
        <strain evidence="1 2">BCCO 10_0798</strain>
    </source>
</reference>
<organism evidence="1 2">
    <name type="scientific">Lentzea kristufekii</name>
    <dbReference type="NCBI Taxonomy" id="3095430"/>
    <lineage>
        <taxon>Bacteria</taxon>
        <taxon>Bacillati</taxon>
        <taxon>Actinomycetota</taxon>
        <taxon>Actinomycetes</taxon>
        <taxon>Pseudonocardiales</taxon>
        <taxon>Pseudonocardiaceae</taxon>
        <taxon>Lentzea</taxon>
    </lineage>
</organism>
<dbReference type="Proteomes" id="UP001271792">
    <property type="component" value="Unassembled WGS sequence"/>
</dbReference>
<accession>A0ABU4TMX1</accession>
<name>A0ABU4TMX1_9PSEU</name>
<evidence type="ECO:0000313" key="2">
    <source>
        <dbReference type="Proteomes" id="UP001271792"/>
    </source>
</evidence>
<keyword evidence="2" id="KW-1185">Reference proteome</keyword>
<protein>
    <submittedName>
        <fullName evidence="1">Uncharacterized protein</fullName>
    </submittedName>
</protein>
<reference evidence="1 2" key="1">
    <citation type="submission" date="2023-11" db="EMBL/GenBank/DDBJ databases">
        <title>Lentzea sokolovensis, sp. nov., Lentzea kristufkii, sp. nov., and Lentzea miocenensis, sp. nov., rare actinobacteria from Sokolov Coal Basin, Miocene lacustrine sediment, Czech Republic.</title>
        <authorList>
            <person name="Lara A."/>
            <person name="Kotroba L."/>
            <person name="Nouioui I."/>
            <person name="Neumann-Schaal M."/>
            <person name="Mast Y."/>
            <person name="Chronakova A."/>
        </authorList>
    </citation>
    <scope>NUCLEOTIDE SEQUENCE [LARGE SCALE GENOMIC DNA]</scope>
    <source>
        <strain evidence="1 2">BCCO 10_0798</strain>
    </source>
</reference>
<sequence>MIIVLIGWAIFCQVRARAQTDVTAALSEQQAAQLVMEHFGVLWTQVEGAGHLNFRPKLRKWPPTISVTFTTSGTSQCDVSIWTSHWTSHYGVMGHAQLAWRKEASLARKLSSASSAANWLKGA</sequence>
<proteinExistence type="predicted"/>
<comment type="caution">
    <text evidence="1">The sequence shown here is derived from an EMBL/GenBank/DDBJ whole genome shotgun (WGS) entry which is preliminary data.</text>
</comment>